<comment type="caution">
    <text evidence="1">The sequence shown here is derived from an EMBL/GenBank/DDBJ whole genome shotgun (WGS) entry which is preliminary data.</text>
</comment>
<dbReference type="OrthoDB" id="2428875at2"/>
<dbReference type="RefSeq" id="WP_105958472.1">
    <property type="nucleotide sequence ID" value="NZ_PVNS01000004.1"/>
</dbReference>
<dbReference type="Proteomes" id="UP000243650">
    <property type="component" value="Unassembled WGS sequence"/>
</dbReference>
<protein>
    <recommendedName>
        <fullName evidence="3">DUF2188 domain-containing protein</fullName>
    </recommendedName>
</protein>
<gene>
    <name evidence="1" type="ORF">C6I21_05630</name>
</gene>
<evidence type="ECO:0000313" key="1">
    <source>
        <dbReference type="EMBL" id="PRO66282.1"/>
    </source>
</evidence>
<dbReference type="InterPro" id="IPR018691">
    <property type="entry name" value="DUF2188"/>
</dbReference>
<evidence type="ECO:0008006" key="3">
    <source>
        <dbReference type="Google" id="ProtNLM"/>
    </source>
</evidence>
<dbReference type="Pfam" id="PF09954">
    <property type="entry name" value="DUF2188"/>
    <property type="match status" value="1"/>
</dbReference>
<evidence type="ECO:0000313" key="2">
    <source>
        <dbReference type="Proteomes" id="UP000243650"/>
    </source>
</evidence>
<proteinExistence type="predicted"/>
<accession>A0A2P6MJ31</accession>
<name>A0A2P6MJ31_ALKUR</name>
<sequence>MREYSVRPNKDASSWMVKVEDVAPETSFDQKDEAIEHAEQMAKEKSPSRLLIYNNKQELEDTRDYK</sequence>
<dbReference type="EMBL" id="PVNS01000004">
    <property type="protein sequence ID" value="PRO66282.1"/>
    <property type="molecule type" value="Genomic_DNA"/>
</dbReference>
<dbReference type="AlphaFoldDB" id="A0A2P6MJ31"/>
<keyword evidence="2" id="KW-1185">Reference proteome</keyword>
<organism evidence="1 2">
    <name type="scientific">Alkalicoccus urumqiensis</name>
    <name type="common">Bacillus urumqiensis</name>
    <dbReference type="NCBI Taxonomy" id="1548213"/>
    <lineage>
        <taxon>Bacteria</taxon>
        <taxon>Bacillati</taxon>
        <taxon>Bacillota</taxon>
        <taxon>Bacilli</taxon>
        <taxon>Bacillales</taxon>
        <taxon>Bacillaceae</taxon>
        <taxon>Alkalicoccus</taxon>
    </lineage>
</organism>
<reference evidence="1 2" key="1">
    <citation type="submission" date="2018-03" db="EMBL/GenBank/DDBJ databases">
        <title>Bacillus urumqiensis sp. nov., a moderately haloalkaliphilic bacterium isolated from a salt lake.</title>
        <authorList>
            <person name="Zhao B."/>
            <person name="Liao Z."/>
        </authorList>
    </citation>
    <scope>NUCLEOTIDE SEQUENCE [LARGE SCALE GENOMIC DNA]</scope>
    <source>
        <strain evidence="1 2">BZ-SZ-XJ18</strain>
    </source>
</reference>